<keyword evidence="2" id="KW-1185">Reference proteome</keyword>
<gene>
    <name evidence="1" type="ORF">IWW38_000365</name>
</gene>
<sequence>MGARTTSRHGQAKASKIEKYLMKDIANRIVTVGDPQRARIMAQQLDKILFEHTSHRGFLTITGMYQGVPLSIVAIGMGLSMMDFFVRETRMVVHGPLAIVRFGSCGSICDAMPGDVIIAESAFAISRNYEYFQQQQQGVGEPYVLSSLVKSDPELTRLLRDGMGMVGGRVVGGAVGNADSFYGSQGRLGDDFHDCNEGLVKRAREERGAVALEMESHMLFHLAQTSTGAQNDRPPSIRAACALLVFADRSGNSFIEPQVSARMVVEATKSVFDALVKFMPIQDGGLHPEPGSVWEGK</sequence>
<accession>A0ACC1MA89</accession>
<evidence type="ECO:0000313" key="2">
    <source>
        <dbReference type="Proteomes" id="UP001139981"/>
    </source>
</evidence>
<proteinExistence type="predicted"/>
<evidence type="ECO:0000313" key="1">
    <source>
        <dbReference type="EMBL" id="KAJ2900691.1"/>
    </source>
</evidence>
<organism evidence="1 2">
    <name type="scientific">Coemansia aciculifera</name>
    <dbReference type="NCBI Taxonomy" id="417176"/>
    <lineage>
        <taxon>Eukaryota</taxon>
        <taxon>Fungi</taxon>
        <taxon>Fungi incertae sedis</taxon>
        <taxon>Zoopagomycota</taxon>
        <taxon>Kickxellomycotina</taxon>
        <taxon>Kickxellomycetes</taxon>
        <taxon>Kickxellales</taxon>
        <taxon>Kickxellaceae</taxon>
        <taxon>Coemansia</taxon>
    </lineage>
</organism>
<comment type="caution">
    <text evidence="1">The sequence shown here is derived from an EMBL/GenBank/DDBJ whole genome shotgun (WGS) entry which is preliminary data.</text>
</comment>
<protein>
    <submittedName>
        <fullName evidence="1">Uncharacterized protein</fullName>
    </submittedName>
</protein>
<reference evidence="1" key="1">
    <citation type="submission" date="2022-07" db="EMBL/GenBank/DDBJ databases">
        <title>Phylogenomic reconstructions and comparative analyses of Kickxellomycotina fungi.</title>
        <authorList>
            <person name="Reynolds N.K."/>
            <person name="Stajich J.E."/>
            <person name="Barry K."/>
            <person name="Grigoriev I.V."/>
            <person name="Crous P."/>
            <person name="Smith M.E."/>
        </authorList>
    </citation>
    <scope>NUCLEOTIDE SEQUENCE</scope>
    <source>
        <strain evidence="1">CBS 190363</strain>
    </source>
</reference>
<dbReference type="Proteomes" id="UP001139981">
    <property type="component" value="Unassembled WGS sequence"/>
</dbReference>
<name>A0ACC1MA89_9FUNG</name>
<dbReference type="EMBL" id="JANBVB010000003">
    <property type="protein sequence ID" value="KAJ2900691.1"/>
    <property type="molecule type" value="Genomic_DNA"/>
</dbReference>